<keyword evidence="4 7" id="KW-0812">Transmembrane</keyword>
<feature type="transmembrane region" description="Helical" evidence="7">
    <location>
        <begin position="450"/>
        <end position="469"/>
    </location>
</feature>
<feature type="transmembrane region" description="Helical" evidence="7">
    <location>
        <begin position="38"/>
        <end position="65"/>
    </location>
</feature>
<dbReference type="EMBL" id="BAAFSG010000001">
    <property type="protein sequence ID" value="GAB1255189.1"/>
    <property type="molecule type" value="Genomic_DNA"/>
</dbReference>
<feature type="transmembrane region" description="Helical" evidence="7">
    <location>
        <begin position="346"/>
        <end position="365"/>
    </location>
</feature>
<feature type="transmembrane region" description="Helical" evidence="7">
    <location>
        <begin position="371"/>
        <end position="394"/>
    </location>
</feature>
<dbReference type="PANTHER" id="PTHR42770">
    <property type="entry name" value="AMINO ACID TRANSPORTER-RELATED"/>
    <property type="match status" value="1"/>
</dbReference>
<dbReference type="Gene3D" id="1.20.1740.10">
    <property type="entry name" value="Amino acid/polyamine transporter I"/>
    <property type="match status" value="1"/>
</dbReference>
<comment type="subcellular location">
    <subcellularLocation>
        <location evidence="1">Cell membrane</location>
        <topology evidence="1">Multi-pass membrane protein</topology>
    </subcellularLocation>
</comment>
<dbReference type="PANTHER" id="PTHR42770:SF15">
    <property type="entry name" value="GLUTAMATE_GAMMA-AMINOBUTYRATE ANTIPORTER-RELATED"/>
    <property type="match status" value="1"/>
</dbReference>
<proteinExistence type="predicted"/>
<evidence type="ECO:0000313" key="8">
    <source>
        <dbReference type="EMBL" id="GAB1255189.1"/>
    </source>
</evidence>
<feature type="transmembrane region" description="Helical" evidence="7">
    <location>
        <begin position="154"/>
        <end position="175"/>
    </location>
</feature>
<feature type="transmembrane region" description="Helical" evidence="7">
    <location>
        <begin position="295"/>
        <end position="316"/>
    </location>
</feature>
<evidence type="ECO:0000256" key="7">
    <source>
        <dbReference type="SAM" id="Phobius"/>
    </source>
</evidence>
<evidence type="ECO:0000256" key="2">
    <source>
        <dbReference type="ARBA" id="ARBA00022448"/>
    </source>
</evidence>
<dbReference type="PIRSF" id="PIRSF006060">
    <property type="entry name" value="AA_transporter"/>
    <property type="match status" value="1"/>
</dbReference>
<gene>
    <name evidence="8" type="ORF">Defa_26760</name>
</gene>
<sequence length="495" mass="52775">MPEQPPKNVAISTLALMALGTVVSLNALPMMALEGLSLVFYILFATVVFLLPAGMVSAELGSAFAERKGGVYIWVKEAFGPRWGFVAIWLQWVQTLAWYPTILGFSAASLAYCLGDPHLSQSGVYTGLVSIGIYACATGVALSGTGAVNTLTKYSVFMGTLVPSLFIIILGLFWIDQGNAVAFLTQNTQIDGHMVREHVHPRFFPHFTGLGSVTFLAGILLMFSGIEVQGVQAASMKNPRRDFPIAMLLASAIAFLIYLMGSLAVATVLTPKEISLTAGLMEAFSLMLHKFDLDFLVPLIALLITFGGVGNVMAWVSGPSKGMLQTARDGEAPPFFGKVNKAGAPVALLAIQGVIVLALSSIYFLVKNVSIAFFILTTLTASIYLAMYLLMFGAAIRLRITRPDLPRTYSVPGGLVGMFLIGGTGLLGVAFAFTAGFFPPHNLPVGNPALYVALVAGGLSIFIAIPLIIQAFKKPQWKRTTSAENNFSINGNNGD</sequence>
<keyword evidence="2" id="KW-0813">Transport</keyword>
<dbReference type="InterPro" id="IPR002293">
    <property type="entry name" value="AA/rel_permease1"/>
</dbReference>
<comment type="caution">
    <text evidence="8">The sequence shown here is derived from an EMBL/GenBank/DDBJ whole genome shotgun (WGS) entry which is preliminary data.</text>
</comment>
<evidence type="ECO:0000313" key="9">
    <source>
        <dbReference type="Proteomes" id="UP001628192"/>
    </source>
</evidence>
<protein>
    <submittedName>
        <fullName evidence="8">Amino acid permease</fullName>
    </submittedName>
</protein>
<feature type="transmembrane region" description="Helical" evidence="7">
    <location>
        <begin position="9"/>
        <end position="32"/>
    </location>
</feature>
<reference evidence="8 9" key="1">
    <citation type="journal article" date="2025" name="Int. J. Syst. Evol. Microbiol.">
        <title>Desulfovibrio falkowii sp. nov., Porphyromonas miyakawae sp. nov., Mediterraneibacter flintii sp. nov. and Owariibacterium komagatae gen. nov., sp. nov., isolated from human faeces.</title>
        <authorList>
            <person name="Hamaguchi T."/>
            <person name="Ohara M."/>
            <person name="Hisatomi A."/>
            <person name="Sekiguchi K."/>
            <person name="Takeda J.I."/>
            <person name="Ueyama J."/>
            <person name="Ito M."/>
            <person name="Nishiwaki H."/>
            <person name="Ogi T."/>
            <person name="Hirayama M."/>
            <person name="Ohkuma M."/>
            <person name="Sakamoto M."/>
            <person name="Ohno K."/>
        </authorList>
    </citation>
    <scope>NUCLEOTIDE SEQUENCE [LARGE SCALE GENOMIC DNA]</scope>
    <source>
        <strain evidence="8 9">13CB8C</strain>
    </source>
</reference>
<dbReference type="RefSeq" id="WP_012623698.1">
    <property type="nucleotide sequence ID" value="NZ_BAAFSG010000001.1"/>
</dbReference>
<feature type="transmembrane region" description="Helical" evidence="7">
    <location>
        <begin position="203"/>
        <end position="224"/>
    </location>
</feature>
<keyword evidence="3" id="KW-1003">Cell membrane</keyword>
<dbReference type="Proteomes" id="UP001628192">
    <property type="component" value="Unassembled WGS sequence"/>
</dbReference>
<organism evidence="8 9">
    <name type="scientific">Desulfovibrio falkowii</name>
    <dbReference type="NCBI Taxonomy" id="3136602"/>
    <lineage>
        <taxon>Bacteria</taxon>
        <taxon>Pseudomonadati</taxon>
        <taxon>Thermodesulfobacteriota</taxon>
        <taxon>Desulfovibrionia</taxon>
        <taxon>Desulfovibrionales</taxon>
        <taxon>Desulfovibrionaceae</taxon>
        <taxon>Desulfovibrio</taxon>
    </lineage>
</organism>
<evidence type="ECO:0000256" key="4">
    <source>
        <dbReference type="ARBA" id="ARBA00022692"/>
    </source>
</evidence>
<feature type="transmembrane region" description="Helical" evidence="7">
    <location>
        <begin position="415"/>
        <end position="438"/>
    </location>
</feature>
<evidence type="ECO:0000256" key="1">
    <source>
        <dbReference type="ARBA" id="ARBA00004651"/>
    </source>
</evidence>
<accession>A0ABQ0EBJ8</accession>
<feature type="transmembrane region" description="Helical" evidence="7">
    <location>
        <begin position="124"/>
        <end position="142"/>
    </location>
</feature>
<keyword evidence="5 7" id="KW-1133">Transmembrane helix</keyword>
<evidence type="ECO:0000256" key="5">
    <source>
        <dbReference type="ARBA" id="ARBA00022989"/>
    </source>
</evidence>
<keyword evidence="6 7" id="KW-0472">Membrane</keyword>
<name>A0ABQ0EBJ8_9BACT</name>
<dbReference type="InterPro" id="IPR050367">
    <property type="entry name" value="APC_superfamily"/>
</dbReference>
<keyword evidence="9" id="KW-1185">Reference proteome</keyword>
<feature type="transmembrane region" description="Helical" evidence="7">
    <location>
        <begin position="245"/>
        <end position="269"/>
    </location>
</feature>
<dbReference type="Pfam" id="PF13520">
    <property type="entry name" value="AA_permease_2"/>
    <property type="match status" value="1"/>
</dbReference>
<evidence type="ECO:0000256" key="3">
    <source>
        <dbReference type="ARBA" id="ARBA00022475"/>
    </source>
</evidence>
<evidence type="ECO:0000256" key="6">
    <source>
        <dbReference type="ARBA" id="ARBA00023136"/>
    </source>
</evidence>